<feature type="chain" id="PRO_5021017952" evidence="9">
    <location>
        <begin position="22"/>
        <end position="979"/>
    </location>
</feature>
<keyword evidence="3" id="KW-0645">Protease</keyword>
<reference evidence="12 13" key="1">
    <citation type="submission" date="2019-04" db="EMBL/GenBank/DDBJ databases">
        <title>Niastella caeni sp. nov., isolated from activated sludge.</title>
        <authorList>
            <person name="Sheng M."/>
        </authorList>
    </citation>
    <scope>NUCLEOTIDE SEQUENCE [LARGE SCALE GENOMIC DNA]</scope>
    <source>
        <strain evidence="12 13">HX-2-15</strain>
    </source>
</reference>
<dbReference type="Gene3D" id="3.30.830.10">
    <property type="entry name" value="Metalloenzyme, LuxS/M16 peptidase-like"/>
    <property type="match status" value="4"/>
</dbReference>
<keyword evidence="4" id="KW-0479">Metal-binding</keyword>
<dbReference type="Proteomes" id="UP000306918">
    <property type="component" value="Unassembled WGS sequence"/>
</dbReference>
<dbReference type="InterPro" id="IPR007863">
    <property type="entry name" value="Peptidase_M16_C"/>
</dbReference>
<dbReference type="InterPro" id="IPR001431">
    <property type="entry name" value="Pept_M16_Zn_BS"/>
</dbReference>
<evidence type="ECO:0000313" key="13">
    <source>
        <dbReference type="Proteomes" id="UP000306918"/>
    </source>
</evidence>
<dbReference type="PANTHER" id="PTHR43690:SF17">
    <property type="entry name" value="PROTEIN YHJJ"/>
    <property type="match status" value="1"/>
</dbReference>
<evidence type="ECO:0000256" key="5">
    <source>
        <dbReference type="ARBA" id="ARBA00022801"/>
    </source>
</evidence>
<evidence type="ECO:0000256" key="4">
    <source>
        <dbReference type="ARBA" id="ARBA00022723"/>
    </source>
</evidence>
<comment type="caution">
    <text evidence="12">The sequence shown here is derived from an EMBL/GenBank/DDBJ whole genome shotgun (WGS) entry which is preliminary data.</text>
</comment>
<evidence type="ECO:0000256" key="6">
    <source>
        <dbReference type="ARBA" id="ARBA00022833"/>
    </source>
</evidence>
<dbReference type="GO" id="GO:0046872">
    <property type="term" value="F:metal ion binding"/>
    <property type="evidence" value="ECO:0007669"/>
    <property type="project" value="UniProtKB-KW"/>
</dbReference>
<evidence type="ECO:0000256" key="9">
    <source>
        <dbReference type="SAM" id="SignalP"/>
    </source>
</evidence>
<dbReference type="SUPFAM" id="SSF63411">
    <property type="entry name" value="LuxS/MPP-like metallohydrolase"/>
    <property type="match status" value="4"/>
</dbReference>
<gene>
    <name evidence="12" type="ORF">FAM09_20605</name>
</gene>
<keyword evidence="5" id="KW-0378">Hydrolase</keyword>
<evidence type="ECO:0000256" key="8">
    <source>
        <dbReference type="RuleBase" id="RU004447"/>
    </source>
</evidence>
<proteinExistence type="inferred from homology"/>
<dbReference type="EMBL" id="STFF01000006">
    <property type="protein sequence ID" value="THU35804.1"/>
    <property type="molecule type" value="Genomic_DNA"/>
</dbReference>
<dbReference type="OrthoDB" id="9811314at2"/>
<protein>
    <submittedName>
        <fullName evidence="12">Insulinase family protein</fullName>
    </submittedName>
</protein>
<feature type="signal peptide" evidence="9">
    <location>
        <begin position="1"/>
        <end position="21"/>
    </location>
</feature>
<dbReference type="InterPro" id="IPR050626">
    <property type="entry name" value="Peptidase_M16"/>
</dbReference>
<dbReference type="InterPro" id="IPR011765">
    <property type="entry name" value="Pept_M16_N"/>
</dbReference>
<feature type="domain" description="Peptidase M16 C-terminal" evidence="11">
    <location>
        <begin position="263"/>
        <end position="432"/>
    </location>
</feature>
<dbReference type="PANTHER" id="PTHR43690">
    <property type="entry name" value="NARDILYSIN"/>
    <property type="match status" value="1"/>
</dbReference>
<sequence>MIRVIYCSVLLSIFFSIATYAQKSYDWKQGAAGGYNYKYVTNDPTGTRFYTLKNGLTVILSKNTKEPRIAVRIAVRTGSNNDPKDHTGLAHYLEHLLFKGTDKYGSLDWEKEQPLLLKIENLYEQYNSTKDDAKRREIYKEIDKVSGEAAKFAIAGEYSKMMTALGAQGTNAYTSVEQTVYEEDIPANAIDKFLAIQAERFRNPVLRIFHTELEAVYEEKNRALDNDNNKMQEAMFSTVFPTHNYGLQTTIGTIEHLKNPSIKAIKEYYKKYYVPNNMAIIMAGDFNADELIAKIDRQFAYMRPAPLQAYQGTKEKDIEGPVVKEVFGPTAESIRLLYRSAPAGTRDALLANLASAVLYNGKAGLIDLNLNKQQKVLGAGAVLWQFNDYGVFFLVASPGQGQSLDDAKELIHAQLKDLKSGHFDESLIRAVVANNKLDKLQSLKNNASRVENLVDEFIKFKGLEWNKAIAMTEEMGKVTKKELVAFANRFFTDRNYVILYKRKGEDKNTVKVDKPPITPVVTNEDKTSPFVHSILETPFPAIRPVWVEYDKDLQKTNLSNAGVLYVQNRENELFELSYRFDMGNRNNKLLPVAAQYLEYLGTDKWSSEEISKQFYNLACSFNIYTGGEQTTISITGLNENFDKAVSLFSVLLKNCKPDLKALQGLQNTLFKARSNSLLNKGAIARALQSYAMYGASNPFNYTLSNNELKALQPEDLTNVLHALFNYQHRICYYGPQPVAGLIKKVKELHKLPSSWLPSPEAAKFERVPQESNKVLFTNYDAVQSEIFWVKNLSAYDSRQEALINLFNSYFGGDMGSVVFSTIRESKALAYATYAQISIPEKKNDNFSMVAYVGCQADKMNDAIAGMNELLNELPKTEGSFKNAQSGLMKNIETERITEDAIITDYLTAQQKGIDHDLRKDNYAQYGNLTLDDVYKFHKETLSGKHYTYCVIASDKRINPDELKKYGTLQTLSVNELFGF</sequence>
<comment type="similarity">
    <text evidence="2 8">Belongs to the peptidase M16 family.</text>
</comment>
<feature type="domain" description="Peptidase M16 N-terminal" evidence="10">
    <location>
        <begin position="58"/>
        <end position="108"/>
    </location>
</feature>
<feature type="domain" description="Peptidase M16 N-terminal" evidence="10">
    <location>
        <begin position="157"/>
        <end position="248"/>
    </location>
</feature>
<keyword evidence="6" id="KW-0862">Zinc</keyword>
<evidence type="ECO:0000313" key="12">
    <source>
        <dbReference type="EMBL" id="THU35804.1"/>
    </source>
</evidence>
<organism evidence="12 13">
    <name type="scientific">Niastella caeni</name>
    <dbReference type="NCBI Taxonomy" id="2569763"/>
    <lineage>
        <taxon>Bacteria</taxon>
        <taxon>Pseudomonadati</taxon>
        <taxon>Bacteroidota</taxon>
        <taxon>Chitinophagia</taxon>
        <taxon>Chitinophagales</taxon>
        <taxon>Chitinophagaceae</taxon>
        <taxon>Niastella</taxon>
    </lineage>
</organism>
<evidence type="ECO:0000256" key="2">
    <source>
        <dbReference type="ARBA" id="ARBA00007261"/>
    </source>
</evidence>
<dbReference type="Pfam" id="PF05193">
    <property type="entry name" value="Peptidase_M16_C"/>
    <property type="match status" value="2"/>
</dbReference>
<comment type="cofactor">
    <cofactor evidence="1">
        <name>Zn(2+)</name>
        <dbReference type="ChEBI" id="CHEBI:29105"/>
    </cofactor>
</comment>
<dbReference type="Pfam" id="PF00675">
    <property type="entry name" value="Peptidase_M16"/>
    <property type="match status" value="2"/>
</dbReference>
<keyword evidence="7" id="KW-0482">Metalloprotease</keyword>
<dbReference type="PROSITE" id="PS00143">
    <property type="entry name" value="INSULINASE"/>
    <property type="match status" value="1"/>
</dbReference>
<keyword evidence="13" id="KW-1185">Reference proteome</keyword>
<accession>A0A4S8HPI0</accession>
<dbReference type="GO" id="GO:0004222">
    <property type="term" value="F:metalloendopeptidase activity"/>
    <property type="evidence" value="ECO:0007669"/>
    <property type="project" value="InterPro"/>
</dbReference>
<evidence type="ECO:0000259" key="10">
    <source>
        <dbReference type="Pfam" id="PF00675"/>
    </source>
</evidence>
<dbReference type="InterPro" id="IPR011249">
    <property type="entry name" value="Metalloenz_LuxS/M16"/>
</dbReference>
<name>A0A4S8HPI0_9BACT</name>
<dbReference type="GO" id="GO:0006508">
    <property type="term" value="P:proteolysis"/>
    <property type="evidence" value="ECO:0007669"/>
    <property type="project" value="UniProtKB-KW"/>
</dbReference>
<evidence type="ECO:0000256" key="3">
    <source>
        <dbReference type="ARBA" id="ARBA00022670"/>
    </source>
</evidence>
<dbReference type="AlphaFoldDB" id="A0A4S8HPI0"/>
<evidence type="ECO:0000256" key="1">
    <source>
        <dbReference type="ARBA" id="ARBA00001947"/>
    </source>
</evidence>
<feature type="domain" description="Peptidase M16 C-terminal" evidence="11">
    <location>
        <begin position="731"/>
        <end position="884"/>
    </location>
</feature>
<keyword evidence="9" id="KW-0732">Signal</keyword>
<evidence type="ECO:0000259" key="11">
    <source>
        <dbReference type="Pfam" id="PF05193"/>
    </source>
</evidence>
<evidence type="ECO:0000256" key="7">
    <source>
        <dbReference type="ARBA" id="ARBA00023049"/>
    </source>
</evidence>
<dbReference type="RefSeq" id="WP_136579045.1">
    <property type="nucleotide sequence ID" value="NZ_STFF01000006.1"/>
</dbReference>